<organism evidence="2 3">
    <name type="scientific">Deinococcus roseus</name>
    <dbReference type="NCBI Taxonomy" id="392414"/>
    <lineage>
        <taxon>Bacteria</taxon>
        <taxon>Thermotogati</taxon>
        <taxon>Deinococcota</taxon>
        <taxon>Deinococci</taxon>
        <taxon>Deinococcales</taxon>
        <taxon>Deinococcaceae</taxon>
        <taxon>Deinococcus</taxon>
    </lineage>
</organism>
<evidence type="ECO:0000256" key="1">
    <source>
        <dbReference type="SAM" id="SignalP"/>
    </source>
</evidence>
<accession>A0ABQ2DK29</accession>
<evidence type="ECO:0000313" key="3">
    <source>
        <dbReference type="Proteomes" id="UP000632222"/>
    </source>
</evidence>
<comment type="caution">
    <text evidence="2">The sequence shown here is derived from an EMBL/GenBank/DDBJ whole genome shotgun (WGS) entry which is preliminary data.</text>
</comment>
<feature type="signal peptide" evidence="1">
    <location>
        <begin position="1"/>
        <end position="18"/>
    </location>
</feature>
<gene>
    <name evidence="2" type="ORF">GCM10008938_52490</name>
</gene>
<protein>
    <submittedName>
        <fullName evidence="2">Uncharacterized protein</fullName>
    </submittedName>
</protein>
<keyword evidence="3" id="KW-1185">Reference proteome</keyword>
<reference evidence="3" key="1">
    <citation type="journal article" date="2019" name="Int. J. Syst. Evol. Microbiol.">
        <title>The Global Catalogue of Microorganisms (GCM) 10K type strain sequencing project: providing services to taxonomists for standard genome sequencing and annotation.</title>
        <authorList>
            <consortium name="The Broad Institute Genomics Platform"/>
            <consortium name="The Broad Institute Genome Sequencing Center for Infectious Disease"/>
            <person name="Wu L."/>
            <person name="Ma J."/>
        </authorList>
    </citation>
    <scope>NUCLEOTIDE SEQUENCE [LARGE SCALE GENOMIC DNA]</scope>
    <source>
        <strain evidence="3">JCM 14370</strain>
    </source>
</reference>
<sequence length="197" mass="22844">MKKYILLFSAMFVCISMAQTSTPANIEDSILDIATHPENHNMVRTSNLIPLTEKTNIFTIELNDKDFKTVQLNVLEKDKNGWEIRLIGKKLNTLNFAHKPRLVFTVNNDTLGDILEGYVFEDGPLKNFYLTRKLFPGLNTEGVPYILTPKYIEATFSKEDPDDEYYNENFQYSLFAPYYYINNKDEFCGKDFVSCKD</sequence>
<feature type="chain" id="PRO_5047320953" evidence="1">
    <location>
        <begin position="19"/>
        <end position="197"/>
    </location>
</feature>
<dbReference type="EMBL" id="BMOD01000057">
    <property type="protein sequence ID" value="GGJ59867.1"/>
    <property type="molecule type" value="Genomic_DNA"/>
</dbReference>
<evidence type="ECO:0000313" key="2">
    <source>
        <dbReference type="EMBL" id="GGJ59867.1"/>
    </source>
</evidence>
<name>A0ABQ2DK29_9DEIO</name>
<dbReference type="RefSeq" id="WP_189009562.1">
    <property type="nucleotide sequence ID" value="NZ_BMOD01000057.1"/>
</dbReference>
<keyword evidence="1" id="KW-0732">Signal</keyword>
<proteinExistence type="predicted"/>
<dbReference type="Proteomes" id="UP000632222">
    <property type="component" value="Unassembled WGS sequence"/>
</dbReference>